<protein>
    <recommendedName>
        <fullName evidence="4">DUF4367 domain-containing protein</fullName>
    </recommendedName>
</protein>
<sequence>MSKKQDLSEFHDVTNLLTNVELDDNTHKDQIYNRLKFKIETGTIQRFNTKKDGVYMKNNKWKSIAVTAAVMVLLFGTFSTTSFAQDMIQSILARFQVGNMEITQYDKELPDTGVNHTDVKVQGNESQGNQIEAPQQMTLKEARVAMDIDFPAPTWLSENYQFLNSVLHGEKMIEIQYEKKGEFISLLISRGANNAISTSEEVKTETIDGKKVYFANGIVIWEYEGFTYELYQMAEENFDTDAIRKIINSLSTENK</sequence>
<proteinExistence type="predicted"/>
<feature type="transmembrane region" description="Helical" evidence="1">
    <location>
        <begin position="64"/>
        <end position="84"/>
    </location>
</feature>
<evidence type="ECO:0000256" key="1">
    <source>
        <dbReference type="SAM" id="Phobius"/>
    </source>
</evidence>
<evidence type="ECO:0000313" key="3">
    <source>
        <dbReference type="Proteomes" id="UP000192940"/>
    </source>
</evidence>
<name>A0A1X7HEP6_9BACL</name>
<dbReference type="EMBL" id="LT840184">
    <property type="protein sequence ID" value="SMF84220.1"/>
    <property type="molecule type" value="Genomic_DNA"/>
</dbReference>
<gene>
    <name evidence="2" type="ORF">SAMN05661091_2554</name>
</gene>
<dbReference type="AlphaFoldDB" id="A0A1X7HEP6"/>
<evidence type="ECO:0000313" key="2">
    <source>
        <dbReference type="EMBL" id="SMF84220.1"/>
    </source>
</evidence>
<keyword evidence="1" id="KW-0812">Transmembrane</keyword>
<keyword evidence="1" id="KW-0472">Membrane</keyword>
<accession>A0A1X7HEP6</accession>
<keyword evidence="1" id="KW-1133">Transmembrane helix</keyword>
<keyword evidence="3" id="KW-1185">Reference proteome</keyword>
<organism evidence="2 3">
    <name type="scientific">Paenibacillus uliginis N3/975</name>
    <dbReference type="NCBI Taxonomy" id="1313296"/>
    <lineage>
        <taxon>Bacteria</taxon>
        <taxon>Bacillati</taxon>
        <taxon>Bacillota</taxon>
        <taxon>Bacilli</taxon>
        <taxon>Bacillales</taxon>
        <taxon>Paenibacillaceae</taxon>
        <taxon>Paenibacillus</taxon>
    </lineage>
</organism>
<reference evidence="2 3" key="1">
    <citation type="submission" date="2017-04" db="EMBL/GenBank/DDBJ databases">
        <authorList>
            <person name="Afonso C.L."/>
            <person name="Miller P.J."/>
            <person name="Scott M.A."/>
            <person name="Spackman E."/>
            <person name="Goraichik I."/>
            <person name="Dimitrov K.M."/>
            <person name="Suarez D.L."/>
            <person name="Swayne D.E."/>
        </authorList>
    </citation>
    <scope>NUCLEOTIDE SEQUENCE [LARGE SCALE GENOMIC DNA]</scope>
    <source>
        <strain evidence="2 3">N3/975</strain>
    </source>
</reference>
<dbReference type="Proteomes" id="UP000192940">
    <property type="component" value="Chromosome I"/>
</dbReference>
<dbReference type="RefSeq" id="WP_208919491.1">
    <property type="nucleotide sequence ID" value="NZ_LT840184.1"/>
</dbReference>
<evidence type="ECO:0008006" key="4">
    <source>
        <dbReference type="Google" id="ProtNLM"/>
    </source>
</evidence>